<dbReference type="Proteomes" id="UP001206350">
    <property type="component" value="Unassembled WGS sequence"/>
</dbReference>
<dbReference type="EMBL" id="JALJCU010000010">
    <property type="protein sequence ID" value="MCQ9121339.1"/>
    <property type="molecule type" value="Genomic_DNA"/>
</dbReference>
<dbReference type="RefSeq" id="WP_077584773.1">
    <property type="nucleotide sequence ID" value="NZ_JALJCU010000010.1"/>
</dbReference>
<organism evidence="1 2">
    <name type="scientific">Rodentibacter pneumotropicus</name>
    <dbReference type="NCBI Taxonomy" id="758"/>
    <lineage>
        <taxon>Bacteria</taxon>
        <taxon>Pseudomonadati</taxon>
        <taxon>Pseudomonadota</taxon>
        <taxon>Gammaproteobacteria</taxon>
        <taxon>Pasteurellales</taxon>
        <taxon>Pasteurellaceae</taxon>
        <taxon>Rodentibacter</taxon>
    </lineage>
</organism>
<sequence length="332" mass="38460">MGTKNISSTSDLKKFGFHQLVEAMADLSSVELDNLENILIKESIFQFFSNPNINFPIGDIENLLIIEEDDKRKFQFLVNFLGLQGSSGPLPGSILDEIAKEFYENELTQTRYLDFFNHHLIGIFHQIWRKYKHYIKFKSDFSDDYSRDMLSLIGVSRDFLDISLLNWKKIFYHIGMIHSGVRTPEVIENIIKTYFELDDVHVNEHVRQLVEIENDQKNQLGMRNMALSGDFILGDKIESYSNKFRININNLSPDEFYQFLPNTSKYMHLRELVYFLLKDPLPYDISLGLYPGTQSTFVLGDENSSLLGWTTLMNFSGEETDNLSNVLIEGGI</sequence>
<dbReference type="PANTHER" id="PTHR35564:SF3">
    <property type="entry name" value="TYPE VI SECRETION SYSTEM BASEPLATE SUBUNIT TSSG"/>
    <property type="match status" value="1"/>
</dbReference>
<proteinExistence type="predicted"/>
<dbReference type="PANTHER" id="PTHR35564">
    <property type="match status" value="1"/>
</dbReference>
<name>A0AAW5LCH7_9PAST</name>
<dbReference type="Pfam" id="PF06996">
    <property type="entry name" value="T6SS_TssG"/>
    <property type="match status" value="1"/>
</dbReference>
<dbReference type="AlphaFoldDB" id="A0AAW5LCH7"/>
<keyword evidence="2" id="KW-1185">Reference proteome</keyword>
<gene>
    <name evidence="1" type="primary">tssG</name>
    <name evidence="1" type="ORF">MUU45_000299</name>
</gene>
<comment type="caution">
    <text evidence="1">The sequence shown here is derived from an EMBL/GenBank/DDBJ whole genome shotgun (WGS) entry which is preliminary data.</text>
</comment>
<evidence type="ECO:0000313" key="1">
    <source>
        <dbReference type="EMBL" id="MCQ9121339.1"/>
    </source>
</evidence>
<accession>A0AAW5LCH7</accession>
<evidence type="ECO:0000313" key="2">
    <source>
        <dbReference type="Proteomes" id="UP001206350"/>
    </source>
</evidence>
<dbReference type="InterPro" id="IPR010732">
    <property type="entry name" value="T6SS_TssG-like"/>
</dbReference>
<reference evidence="1 2" key="1">
    <citation type="journal article" date="2022" name="Microbiol. Spectr.">
        <title>Microbiota of the Pregnant Mouse: Characterization of the Bacterial Communities in the Oral Cavity, Lung, Intestine, and Vagina through Culture and DNA Sequencing.</title>
        <authorList>
            <person name="Greenberg J.M."/>
            <person name="Romero R."/>
            <person name="Winters A.D."/>
            <person name="Galaz J."/>
            <person name="Garcia-Flores V."/>
            <person name="Arenas-Hernandez M."/>
            <person name="Panzer J."/>
            <person name="Shaffer Z."/>
            <person name="Kracht D.J."/>
            <person name="Gomez-Lopez N."/>
            <person name="Theis K.R."/>
        </authorList>
    </citation>
    <scope>NUCLEOTIDE SEQUENCE [LARGE SCALE GENOMIC DNA]</scope>
    <source>
        <strain evidence="1 2">MAC-C1-H1</strain>
    </source>
</reference>
<protein>
    <submittedName>
        <fullName evidence="1">Type VI secretion system baseplate subunit TssG</fullName>
    </submittedName>
</protein>
<dbReference type="NCBIfam" id="TIGR03347">
    <property type="entry name" value="VI_chp_1"/>
    <property type="match status" value="1"/>
</dbReference>